<protein>
    <submittedName>
        <fullName evidence="2">Uncharacterized protein</fullName>
    </submittedName>
</protein>
<evidence type="ECO:0000256" key="1">
    <source>
        <dbReference type="SAM" id="MobiDB-lite"/>
    </source>
</evidence>
<proteinExistence type="predicted"/>
<feature type="compositionally biased region" description="Polar residues" evidence="1">
    <location>
        <begin position="167"/>
        <end position="183"/>
    </location>
</feature>
<dbReference type="RefSeq" id="XP_007321916.1">
    <property type="nucleotide sequence ID" value="XM_007321854.1"/>
</dbReference>
<dbReference type="HOGENOM" id="CLU_089716_0_0_1"/>
<reference evidence="2" key="1">
    <citation type="submission" date="2011-04" db="EMBL/GenBank/DDBJ databases">
        <title>Evolution of plant cell wall degrading machinery underlies the functional diversity of forest fungi.</title>
        <authorList>
            <consortium name="US DOE Joint Genome Institute (JGI-PGF)"/>
            <person name="Eastwood D.C."/>
            <person name="Floudas D."/>
            <person name="Binder M."/>
            <person name="Majcherczyk A."/>
            <person name="Schneider P."/>
            <person name="Aerts A."/>
            <person name="Asiegbu F.O."/>
            <person name="Baker S.E."/>
            <person name="Barry K."/>
            <person name="Bendiksby M."/>
            <person name="Blumentritt M."/>
            <person name="Coutinho P.M."/>
            <person name="Cullen D."/>
            <person name="Cullen D."/>
            <person name="Gathman A."/>
            <person name="Goodell B."/>
            <person name="Henrissat B."/>
            <person name="Ihrmark K."/>
            <person name="Kauserud H."/>
            <person name="Kohler A."/>
            <person name="LaButti K."/>
            <person name="Lapidus A."/>
            <person name="Lavin J.L."/>
            <person name="Lee Y.-H."/>
            <person name="Lindquist E."/>
            <person name="Lilly W."/>
            <person name="Lucas S."/>
            <person name="Morin E."/>
            <person name="Murat C."/>
            <person name="Oguiza J.A."/>
            <person name="Park J."/>
            <person name="Pisabarro A.G."/>
            <person name="Riley R."/>
            <person name="Rosling A."/>
            <person name="Salamov A."/>
            <person name="Schmidt O."/>
            <person name="Schmutz J."/>
            <person name="Skrede I."/>
            <person name="Stenlid J."/>
            <person name="Wiebenga A."/>
            <person name="Xie X."/>
            <person name="Kues U."/>
            <person name="Hibbett D.S."/>
            <person name="Hoffmeister D."/>
            <person name="Hogberg N."/>
            <person name="Martin F."/>
            <person name="Grigoriev I.V."/>
            <person name="Watkinson S.C."/>
        </authorList>
    </citation>
    <scope>NUCLEOTIDE SEQUENCE</scope>
    <source>
        <strain evidence="2">S7.9</strain>
    </source>
</reference>
<dbReference type="AlphaFoldDB" id="F8P692"/>
<name>F8P692_SERL9</name>
<feature type="compositionally biased region" description="Basic and acidic residues" evidence="1">
    <location>
        <begin position="16"/>
        <end position="29"/>
    </location>
</feature>
<dbReference type="EMBL" id="GL945439">
    <property type="protein sequence ID" value="EGO20959.1"/>
    <property type="molecule type" value="Genomic_DNA"/>
</dbReference>
<organism>
    <name type="scientific">Serpula lacrymans var. lacrymans (strain S7.9)</name>
    <name type="common">Dry rot fungus</name>
    <dbReference type="NCBI Taxonomy" id="578457"/>
    <lineage>
        <taxon>Eukaryota</taxon>
        <taxon>Fungi</taxon>
        <taxon>Dikarya</taxon>
        <taxon>Basidiomycota</taxon>
        <taxon>Agaricomycotina</taxon>
        <taxon>Agaricomycetes</taxon>
        <taxon>Agaricomycetidae</taxon>
        <taxon>Boletales</taxon>
        <taxon>Coniophorineae</taxon>
        <taxon>Serpulaceae</taxon>
        <taxon>Serpula</taxon>
    </lineage>
</organism>
<accession>F8P692</accession>
<dbReference type="Proteomes" id="UP000008064">
    <property type="component" value="Unassembled WGS sequence"/>
</dbReference>
<feature type="compositionally biased region" description="Pro residues" evidence="1">
    <location>
        <begin position="185"/>
        <end position="196"/>
    </location>
</feature>
<evidence type="ECO:0000313" key="2">
    <source>
        <dbReference type="EMBL" id="EGO20959.1"/>
    </source>
</evidence>
<dbReference type="KEGG" id="sla:SERLADRAFT_475445"/>
<dbReference type="OrthoDB" id="3058872at2759"/>
<gene>
    <name evidence="2" type="ORF">SERLADRAFT_475445</name>
</gene>
<dbReference type="GeneID" id="18820641"/>
<feature type="compositionally biased region" description="Low complexity" evidence="1">
    <location>
        <begin position="94"/>
        <end position="111"/>
    </location>
</feature>
<feature type="region of interest" description="Disordered" evidence="1">
    <location>
        <begin position="1"/>
        <end position="139"/>
    </location>
</feature>
<feature type="compositionally biased region" description="Polar residues" evidence="1">
    <location>
        <begin position="57"/>
        <end position="67"/>
    </location>
</feature>
<sequence length="206" mass="21920">MLHKVPVTRSASQPPRTREPSLEDKDPKKKGAGFFGGLFRAKSTSVKPQDEDPTPGPTLSRTTSRQQAPELMVLANVKPSKMSSGSKAKFPTSESEAVTTPVATTTSAHPTARLKAKAPAPLTIPPSAHTPRERKDSASKVFSPFKFLTSKRHQTVSAASLEAMDGTASNTAVGSPTQSTASQIPPVPLLTPPPLRDPIQATHEWI</sequence>
<feature type="region of interest" description="Disordered" evidence="1">
    <location>
        <begin position="161"/>
        <end position="206"/>
    </location>
</feature>
<feature type="non-terminal residue" evidence="2">
    <location>
        <position position="206"/>
    </location>
</feature>